<feature type="non-terminal residue" evidence="2">
    <location>
        <position position="90"/>
    </location>
</feature>
<feature type="compositionally biased region" description="Basic and acidic residues" evidence="1">
    <location>
        <begin position="23"/>
        <end position="54"/>
    </location>
</feature>
<dbReference type="AlphaFoldDB" id="A0A1A7ZGV0"/>
<reference evidence="2" key="2">
    <citation type="submission" date="2016-06" db="EMBL/GenBank/DDBJ databases">
        <title>The genome of a short-lived fish provides insights into sex chromosome evolution and the genetic control of aging.</title>
        <authorList>
            <person name="Reichwald K."/>
            <person name="Felder M."/>
            <person name="Petzold A."/>
            <person name="Koch P."/>
            <person name="Groth M."/>
            <person name="Platzer M."/>
        </authorList>
    </citation>
    <scope>NUCLEOTIDE SEQUENCE</scope>
    <source>
        <tissue evidence="2">Brain</tissue>
    </source>
</reference>
<name>A0A1A7ZGV0_NOTFU</name>
<keyword evidence="2" id="KW-0238">DNA-binding</keyword>
<reference evidence="2" key="1">
    <citation type="submission" date="2016-05" db="EMBL/GenBank/DDBJ databases">
        <authorList>
            <person name="Lavstsen T."/>
            <person name="Jespersen J.S."/>
        </authorList>
    </citation>
    <scope>NUCLEOTIDE SEQUENCE</scope>
    <source>
        <tissue evidence="2">Brain</tissue>
    </source>
</reference>
<feature type="region of interest" description="Disordered" evidence="1">
    <location>
        <begin position="1"/>
        <end position="90"/>
    </location>
</feature>
<evidence type="ECO:0000256" key="1">
    <source>
        <dbReference type="SAM" id="MobiDB-lite"/>
    </source>
</evidence>
<dbReference type="GO" id="GO:0003677">
    <property type="term" value="F:DNA binding"/>
    <property type="evidence" value="ECO:0007669"/>
    <property type="project" value="UniProtKB-KW"/>
</dbReference>
<gene>
    <name evidence="2" type="primary">ALX1</name>
</gene>
<protein>
    <submittedName>
        <fullName evidence="2">ALX homeobox 1</fullName>
    </submittedName>
</protein>
<keyword evidence="2" id="KW-0371">Homeobox</keyword>
<feature type="compositionally biased region" description="Low complexity" evidence="1">
    <location>
        <begin position="55"/>
        <end position="75"/>
    </location>
</feature>
<dbReference type="EMBL" id="HADY01003218">
    <property type="protein sequence ID" value="SBP41703.1"/>
    <property type="molecule type" value="Transcribed_RNA"/>
</dbReference>
<accession>A0A1A7ZGV0</accession>
<evidence type="ECO:0000313" key="2">
    <source>
        <dbReference type="EMBL" id="SBP41703.1"/>
    </source>
</evidence>
<sequence>SGTPELGSCSGAGAGGRLPADSLPRRQHERRVSVTPSAHREPDTGNTHAEELHRTTSSTSRPTPPRGQTRSPPSRDSGQMILMSHNASDL</sequence>
<feature type="non-terminal residue" evidence="2">
    <location>
        <position position="1"/>
    </location>
</feature>
<organism evidence="2">
    <name type="scientific">Nothobranchius furzeri</name>
    <name type="common">Turquoise killifish</name>
    <dbReference type="NCBI Taxonomy" id="105023"/>
    <lineage>
        <taxon>Eukaryota</taxon>
        <taxon>Metazoa</taxon>
        <taxon>Chordata</taxon>
        <taxon>Craniata</taxon>
        <taxon>Vertebrata</taxon>
        <taxon>Euteleostomi</taxon>
        <taxon>Actinopterygii</taxon>
        <taxon>Neopterygii</taxon>
        <taxon>Teleostei</taxon>
        <taxon>Neoteleostei</taxon>
        <taxon>Acanthomorphata</taxon>
        <taxon>Ovalentaria</taxon>
        <taxon>Atherinomorphae</taxon>
        <taxon>Cyprinodontiformes</taxon>
        <taxon>Nothobranchiidae</taxon>
        <taxon>Nothobranchius</taxon>
    </lineage>
</organism>
<proteinExistence type="predicted"/>